<dbReference type="EMBL" id="QPJL01000044">
    <property type="protein sequence ID" value="RCW78180.1"/>
    <property type="molecule type" value="Genomic_DNA"/>
</dbReference>
<evidence type="ECO:0000313" key="2">
    <source>
        <dbReference type="EMBL" id="RCW77097.1"/>
    </source>
</evidence>
<gene>
    <name evidence="9" type="ORF">DFP89_102284</name>
    <name evidence="8" type="ORF">DFP89_111139</name>
    <name evidence="7" type="ORF">DFP89_1331</name>
    <name evidence="6" type="ORF">DFP89_1431</name>
    <name evidence="5" type="ORF">DFP89_1441</name>
    <name evidence="4" type="ORF">DFP89_1501</name>
    <name evidence="3" type="ORF">DFP89_1571</name>
    <name evidence="2" type="ORF">DFP89_1801</name>
</gene>
<evidence type="ECO:0000313" key="4">
    <source>
        <dbReference type="EMBL" id="RCW77989.1"/>
    </source>
</evidence>
<sequence>MSETTISTLPDPSGFSPDPLTDLIREGARKLIEQAVEAELATLLAAFAEE</sequence>
<evidence type="ECO:0000313" key="9">
    <source>
        <dbReference type="EMBL" id="RCW88354.1"/>
    </source>
</evidence>
<dbReference type="EMBL" id="QPJL01000002">
    <property type="protein sequence ID" value="RCW88354.1"/>
    <property type="molecule type" value="Genomic_DNA"/>
</dbReference>
<reference evidence="8 10" key="1">
    <citation type="submission" date="2018-07" db="EMBL/GenBank/DDBJ databases">
        <title>Genomic Encyclopedia of Type Strains, Phase III (KMG-III): the genomes of soil and plant-associated and newly described type strains.</title>
        <authorList>
            <person name="Whitman W."/>
        </authorList>
    </citation>
    <scope>NUCLEOTIDE SEQUENCE [LARGE SCALE GENOMIC DNA]</scope>
    <source>
        <strain evidence="8 10">CECT 8525</strain>
    </source>
</reference>
<evidence type="ECO:0000313" key="5">
    <source>
        <dbReference type="EMBL" id="RCW78180.1"/>
    </source>
</evidence>
<accession>A0A368YRT3</accession>
<evidence type="ECO:0000256" key="1">
    <source>
        <dbReference type="SAM" id="MobiDB-lite"/>
    </source>
</evidence>
<dbReference type="EMBL" id="QPJL01000057">
    <property type="protein sequence ID" value="RCW77797.1"/>
    <property type="molecule type" value="Genomic_DNA"/>
</dbReference>
<protein>
    <recommendedName>
        <fullName evidence="11">Mutator family transposase</fullName>
    </recommendedName>
</protein>
<keyword evidence="10" id="KW-1185">Reference proteome</keyword>
<dbReference type="Proteomes" id="UP000253345">
    <property type="component" value="Unassembled WGS sequence"/>
</dbReference>
<evidence type="ECO:0000313" key="3">
    <source>
        <dbReference type="EMBL" id="RCW77797.1"/>
    </source>
</evidence>
<name>A0A368YRT3_9RHOB</name>
<evidence type="ECO:0000313" key="7">
    <source>
        <dbReference type="EMBL" id="RCW78659.1"/>
    </source>
</evidence>
<dbReference type="EMBL" id="QPJL01000011">
    <property type="protein sequence ID" value="RCW82931.1"/>
    <property type="molecule type" value="Genomic_DNA"/>
</dbReference>
<dbReference type="EMBL" id="QPJL01000033">
    <property type="protein sequence ID" value="RCW78659.1"/>
    <property type="molecule type" value="Genomic_DNA"/>
</dbReference>
<dbReference type="AlphaFoldDB" id="A0A368YRT3"/>
<evidence type="ECO:0008006" key="11">
    <source>
        <dbReference type="Google" id="ProtNLM"/>
    </source>
</evidence>
<organism evidence="8 10">
    <name type="scientific">Paracoccus lutimaris</name>
    <dbReference type="NCBI Taxonomy" id="1490030"/>
    <lineage>
        <taxon>Bacteria</taxon>
        <taxon>Pseudomonadati</taxon>
        <taxon>Pseudomonadota</taxon>
        <taxon>Alphaproteobacteria</taxon>
        <taxon>Rhodobacterales</taxon>
        <taxon>Paracoccaceae</taxon>
        <taxon>Paracoccus</taxon>
    </lineage>
</organism>
<evidence type="ECO:0000313" key="6">
    <source>
        <dbReference type="EMBL" id="RCW78228.1"/>
    </source>
</evidence>
<evidence type="ECO:0000313" key="8">
    <source>
        <dbReference type="EMBL" id="RCW82931.1"/>
    </source>
</evidence>
<dbReference type="EMBL" id="QPJL01000080">
    <property type="protein sequence ID" value="RCW77097.1"/>
    <property type="molecule type" value="Genomic_DNA"/>
</dbReference>
<evidence type="ECO:0000313" key="10">
    <source>
        <dbReference type="Proteomes" id="UP000253345"/>
    </source>
</evidence>
<feature type="compositionally biased region" description="Polar residues" evidence="1">
    <location>
        <begin position="1"/>
        <end position="10"/>
    </location>
</feature>
<comment type="caution">
    <text evidence="8">The sequence shown here is derived from an EMBL/GenBank/DDBJ whole genome shotgun (WGS) entry which is preliminary data.</text>
</comment>
<dbReference type="EMBL" id="QPJL01000043">
    <property type="protein sequence ID" value="RCW78228.1"/>
    <property type="molecule type" value="Genomic_DNA"/>
</dbReference>
<dbReference type="EMBL" id="QPJL01000050">
    <property type="protein sequence ID" value="RCW77989.1"/>
    <property type="molecule type" value="Genomic_DNA"/>
</dbReference>
<proteinExistence type="predicted"/>
<feature type="region of interest" description="Disordered" evidence="1">
    <location>
        <begin position="1"/>
        <end position="20"/>
    </location>
</feature>
<feature type="non-terminal residue" evidence="8">
    <location>
        <position position="50"/>
    </location>
</feature>